<name>A0A842IZ93_9FLAO</name>
<dbReference type="RefSeq" id="WP_185789783.1">
    <property type="nucleotide sequence ID" value="NZ_JACLCP010000004.1"/>
</dbReference>
<dbReference type="EMBL" id="JACLCP010000004">
    <property type="protein sequence ID" value="MBC2846068.1"/>
    <property type="molecule type" value="Genomic_DNA"/>
</dbReference>
<evidence type="ECO:0000256" key="1">
    <source>
        <dbReference type="SAM" id="SignalP"/>
    </source>
</evidence>
<organism evidence="2 3">
    <name type="scientific">Winogradskyella flava</name>
    <dbReference type="NCBI Taxonomy" id="1884876"/>
    <lineage>
        <taxon>Bacteria</taxon>
        <taxon>Pseudomonadati</taxon>
        <taxon>Bacteroidota</taxon>
        <taxon>Flavobacteriia</taxon>
        <taxon>Flavobacteriales</taxon>
        <taxon>Flavobacteriaceae</taxon>
        <taxon>Winogradskyella</taxon>
    </lineage>
</organism>
<evidence type="ECO:0000313" key="2">
    <source>
        <dbReference type="EMBL" id="MBC2846068.1"/>
    </source>
</evidence>
<dbReference type="Proteomes" id="UP000533900">
    <property type="component" value="Unassembled WGS sequence"/>
</dbReference>
<keyword evidence="3" id="KW-1185">Reference proteome</keyword>
<feature type="signal peptide" evidence="1">
    <location>
        <begin position="1"/>
        <end position="25"/>
    </location>
</feature>
<feature type="chain" id="PRO_5032929485" description="DUF4382 domain-containing protein" evidence="1">
    <location>
        <begin position="26"/>
        <end position="321"/>
    </location>
</feature>
<comment type="caution">
    <text evidence="2">The sequence shown here is derived from an EMBL/GenBank/DDBJ whole genome shotgun (WGS) entry which is preliminary data.</text>
</comment>
<evidence type="ECO:0000313" key="3">
    <source>
        <dbReference type="Proteomes" id="UP000533900"/>
    </source>
</evidence>
<proteinExistence type="predicted"/>
<sequence length="321" mass="34553">MKQSILKLKVLIIIIIAAGYTSCSSSDSSDDTTQTVFRFDVDGVTKDYSNDLVSATLFNDGKELSISAIPLQSGPVTEFLRLKIGEVTSDNVVTEGLYTIGNSSGLINENIIYRGNTSSEPFIELYGPGSAYACDVLSNTIVAQINLTDLDVTNRFVSGTFSGTLFQLETNGSITTIEITNGVFTNVSLATADKDIDDNSVNATVSGLDYVSNSSVALRSQSNGDHIRVTAFDHNFGRIIMVIPTSVTAGNSYALNNDNTDGVFFFNFLTRLPDEVLGSSGITITQHDTDLNIIEGSFYVENASTDITNAVFSVSYQDNFD</sequence>
<evidence type="ECO:0008006" key="4">
    <source>
        <dbReference type="Google" id="ProtNLM"/>
    </source>
</evidence>
<accession>A0A842IZ93</accession>
<protein>
    <recommendedName>
        <fullName evidence="4">DUF4382 domain-containing protein</fullName>
    </recommendedName>
</protein>
<dbReference type="AlphaFoldDB" id="A0A842IZ93"/>
<keyword evidence="1" id="KW-0732">Signal</keyword>
<gene>
    <name evidence="2" type="ORF">H7F21_13255</name>
</gene>
<reference evidence="2" key="1">
    <citation type="submission" date="2020-08" db="EMBL/GenBank/DDBJ databases">
        <title>Winogradskyella ouciana sp. nov., isolated from the hadal seawater of the Mariana Trench.</title>
        <authorList>
            <person name="He X."/>
        </authorList>
    </citation>
    <scope>NUCLEOTIDE SEQUENCE [LARGE SCALE GENOMIC DNA]</scope>
    <source>
        <strain evidence="2">KCTC 52348</strain>
    </source>
</reference>